<name>A0A3P7Z256_HELPZ</name>
<proteinExistence type="predicted"/>
<dbReference type="InterPro" id="IPR000582">
    <property type="entry name" value="Acyl-CoA-binding_protein"/>
</dbReference>
<dbReference type="PANTHER" id="PTHR23310">
    <property type="entry name" value="ACYL-COA-BINDING PROTEIN, ACBP"/>
    <property type="match status" value="1"/>
</dbReference>
<dbReference type="InterPro" id="IPR014352">
    <property type="entry name" value="FERM/acyl-CoA-bd_prot_sf"/>
</dbReference>
<dbReference type="GO" id="GO:0005737">
    <property type="term" value="C:cytoplasm"/>
    <property type="evidence" value="ECO:0007669"/>
    <property type="project" value="TreeGrafter"/>
</dbReference>
<dbReference type="GO" id="GO:0000062">
    <property type="term" value="F:fatty-acyl-CoA binding"/>
    <property type="evidence" value="ECO:0007669"/>
    <property type="project" value="InterPro"/>
</dbReference>
<organism evidence="3">
    <name type="scientific">Heligmosomoides polygyrus</name>
    <name type="common">Parasitic roundworm</name>
    <dbReference type="NCBI Taxonomy" id="6339"/>
    <lineage>
        <taxon>Eukaryota</taxon>
        <taxon>Metazoa</taxon>
        <taxon>Ecdysozoa</taxon>
        <taxon>Nematoda</taxon>
        <taxon>Chromadorea</taxon>
        <taxon>Rhabditida</taxon>
        <taxon>Rhabditina</taxon>
        <taxon>Rhabditomorpha</taxon>
        <taxon>Strongyloidea</taxon>
        <taxon>Heligmosomidae</taxon>
        <taxon>Heligmosomoides</taxon>
    </lineage>
</organism>
<dbReference type="GO" id="GO:0006631">
    <property type="term" value="P:fatty acid metabolic process"/>
    <property type="evidence" value="ECO:0007669"/>
    <property type="project" value="TreeGrafter"/>
</dbReference>
<dbReference type="SUPFAM" id="SSF47027">
    <property type="entry name" value="Acyl-CoA binding protein"/>
    <property type="match status" value="1"/>
</dbReference>
<feature type="domain" description="ACB" evidence="2">
    <location>
        <begin position="1"/>
        <end position="89"/>
    </location>
</feature>
<evidence type="ECO:0000256" key="1">
    <source>
        <dbReference type="ARBA" id="ARBA00023121"/>
    </source>
</evidence>
<evidence type="ECO:0000313" key="3">
    <source>
        <dbReference type="EMBL" id="VDO95396.1"/>
    </source>
</evidence>
<dbReference type="Gene3D" id="1.20.80.10">
    <property type="match status" value="1"/>
</dbReference>
<dbReference type="PROSITE" id="PS51228">
    <property type="entry name" value="ACB_2"/>
    <property type="match status" value="1"/>
</dbReference>
<dbReference type="Pfam" id="PF00887">
    <property type="entry name" value="ACBP"/>
    <property type="match status" value="1"/>
</dbReference>
<accession>A0A3P7Z256</accession>
<dbReference type="AlphaFoldDB" id="A0A3P7Z256"/>
<dbReference type="InterPro" id="IPR035984">
    <property type="entry name" value="Acyl-CoA-binding_sf"/>
</dbReference>
<evidence type="ECO:0000259" key="2">
    <source>
        <dbReference type="PROSITE" id="PS51228"/>
    </source>
</evidence>
<keyword evidence="1" id="KW-0446">Lipid-binding</keyword>
<dbReference type="EMBL" id="UZAH01027834">
    <property type="protein sequence ID" value="VDO95396.1"/>
    <property type="molecule type" value="Genomic_DNA"/>
</dbReference>
<protein>
    <recommendedName>
        <fullName evidence="2">ACB domain-containing protein</fullName>
    </recommendedName>
</protein>
<dbReference type="PANTHER" id="PTHR23310:SF120">
    <property type="entry name" value="ACYL-COA-BINDING PROTEIN HOMOLOG 3"/>
    <property type="match status" value="1"/>
</dbReference>
<gene>
    <name evidence="3" type="ORF">HPBE_LOCUS13237</name>
</gene>
<sequence length="148" mass="16284">MDDKHWSAIGRDLSGCSRRSGPVTATTDEKLAFYSLYKQATIGPCNTPRPSFWNLVEKEAWSDLGAMDSNEAKAAYVQRLLKKISEVNKEYDVAVSSVLNFQTEQASSSFESVSGTGNASHFHGVSQGPLEGIFRAHAEQIIASYFQE</sequence>
<dbReference type="OrthoDB" id="71307at2759"/>
<dbReference type="PRINTS" id="PR00689">
    <property type="entry name" value="ACOABINDINGP"/>
</dbReference>
<reference evidence="3" key="1">
    <citation type="submission" date="2018-11" db="EMBL/GenBank/DDBJ databases">
        <authorList>
            <consortium name="Pathogen Informatics"/>
        </authorList>
    </citation>
    <scope>NUCLEOTIDE SEQUENCE [LARGE SCALE GENOMIC DNA]</scope>
</reference>